<dbReference type="RefSeq" id="XP_021876599.1">
    <property type="nucleotide sequence ID" value="XM_022030641.1"/>
</dbReference>
<feature type="compositionally biased region" description="Low complexity" evidence="1">
    <location>
        <begin position="46"/>
        <end position="55"/>
    </location>
</feature>
<accession>A0A1Y2G903</accession>
<comment type="caution">
    <text evidence="3">The sequence shown here is derived from an EMBL/GenBank/DDBJ whole genome shotgun (WGS) entry which is preliminary data.</text>
</comment>
<keyword evidence="2" id="KW-0812">Transmembrane</keyword>
<organism evidence="3 4">
    <name type="scientific">Lobosporangium transversale</name>
    <dbReference type="NCBI Taxonomy" id="64571"/>
    <lineage>
        <taxon>Eukaryota</taxon>
        <taxon>Fungi</taxon>
        <taxon>Fungi incertae sedis</taxon>
        <taxon>Mucoromycota</taxon>
        <taxon>Mortierellomycotina</taxon>
        <taxon>Mortierellomycetes</taxon>
        <taxon>Mortierellales</taxon>
        <taxon>Mortierellaceae</taxon>
        <taxon>Lobosporangium</taxon>
    </lineage>
</organism>
<sequence>MSDIATNESSLNPGQETHPRPRSRDESEEKKDFRAPSLSHSLQGANNNDSSNTSDTSKKLSGRVQNQGEGSHGSIFGYDSGDNSDISNKNVKTNREKLNRRPRLDENSENDHDSADDSDSDSDSDGDNGHRYSRRTGHGRGSKRRFSSSASHLLAQAPPVPDLRFDHNYRKALDQIYEAHARETAAIETTEEAAATVSASASEPSSWQSQKALKKQQVKSVPSLATRITVMTIRDIIIMPFVHGFFWGFGTILLTLASQRSLTSHLNRTWRRMLGDHPEDLPAISTRGEPARVRTSGSIGGFGNRGSGIGGIGLMSAASAAGPSTGL</sequence>
<dbReference type="OrthoDB" id="2434990at2759"/>
<evidence type="ECO:0000313" key="3">
    <source>
        <dbReference type="EMBL" id="ORZ04553.1"/>
    </source>
</evidence>
<dbReference type="Proteomes" id="UP000193648">
    <property type="component" value="Unassembled WGS sequence"/>
</dbReference>
<keyword evidence="2" id="KW-0472">Membrane</keyword>
<dbReference type="GeneID" id="33572482"/>
<feature type="region of interest" description="Disordered" evidence="1">
    <location>
        <begin position="1"/>
        <end position="152"/>
    </location>
</feature>
<proteinExistence type="predicted"/>
<evidence type="ECO:0000313" key="4">
    <source>
        <dbReference type="Proteomes" id="UP000193648"/>
    </source>
</evidence>
<feature type="compositionally biased region" description="Basic and acidic residues" evidence="1">
    <location>
        <begin position="93"/>
        <end position="115"/>
    </location>
</feature>
<reference evidence="3 4" key="1">
    <citation type="submission" date="2016-07" db="EMBL/GenBank/DDBJ databases">
        <title>Pervasive Adenine N6-methylation of Active Genes in Fungi.</title>
        <authorList>
            <consortium name="DOE Joint Genome Institute"/>
            <person name="Mondo S.J."/>
            <person name="Dannebaum R.O."/>
            <person name="Kuo R.C."/>
            <person name="Labutti K."/>
            <person name="Haridas S."/>
            <person name="Kuo A."/>
            <person name="Salamov A."/>
            <person name="Ahrendt S.R."/>
            <person name="Lipzen A."/>
            <person name="Sullivan W."/>
            <person name="Andreopoulos W.B."/>
            <person name="Clum A."/>
            <person name="Lindquist E."/>
            <person name="Daum C."/>
            <person name="Ramamoorthy G.K."/>
            <person name="Gryganskyi A."/>
            <person name="Culley D."/>
            <person name="Magnuson J.K."/>
            <person name="James T.Y."/>
            <person name="O'Malley M.A."/>
            <person name="Stajich J.E."/>
            <person name="Spatafora J.W."/>
            <person name="Visel A."/>
            <person name="Grigoriev I.V."/>
        </authorList>
    </citation>
    <scope>NUCLEOTIDE SEQUENCE [LARGE SCALE GENOMIC DNA]</scope>
    <source>
        <strain evidence="3 4">NRRL 3116</strain>
    </source>
</reference>
<feature type="compositionally biased region" description="Basic and acidic residues" evidence="1">
    <location>
        <begin position="17"/>
        <end position="34"/>
    </location>
</feature>
<name>A0A1Y2G903_9FUNG</name>
<dbReference type="InParanoid" id="A0A1Y2G903"/>
<feature type="transmembrane region" description="Helical" evidence="2">
    <location>
        <begin position="236"/>
        <end position="257"/>
    </location>
</feature>
<feature type="compositionally biased region" description="Basic residues" evidence="1">
    <location>
        <begin position="131"/>
        <end position="146"/>
    </location>
</feature>
<protein>
    <submittedName>
        <fullName evidence="3">Uncharacterized protein</fullName>
    </submittedName>
</protein>
<evidence type="ECO:0000256" key="1">
    <source>
        <dbReference type="SAM" id="MobiDB-lite"/>
    </source>
</evidence>
<keyword evidence="2" id="KW-1133">Transmembrane helix</keyword>
<dbReference type="AlphaFoldDB" id="A0A1Y2G903"/>
<feature type="compositionally biased region" description="Polar residues" evidence="1">
    <location>
        <begin position="1"/>
        <end position="15"/>
    </location>
</feature>
<feature type="compositionally biased region" description="Acidic residues" evidence="1">
    <location>
        <begin position="116"/>
        <end position="126"/>
    </location>
</feature>
<evidence type="ECO:0000256" key="2">
    <source>
        <dbReference type="SAM" id="Phobius"/>
    </source>
</evidence>
<keyword evidence="4" id="KW-1185">Reference proteome</keyword>
<dbReference type="EMBL" id="MCFF01000056">
    <property type="protein sequence ID" value="ORZ04553.1"/>
    <property type="molecule type" value="Genomic_DNA"/>
</dbReference>
<gene>
    <name evidence="3" type="ORF">BCR41DRAFT_425853</name>
</gene>
<feature type="compositionally biased region" description="Polar residues" evidence="1">
    <location>
        <begin position="81"/>
        <end position="91"/>
    </location>
</feature>